<gene>
    <name evidence="2" type="ORF">GCM10007320_24430</name>
</gene>
<dbReference type="InterPro" id="IPR002850">
    <property type="entry name" value="PIN_toxin-like"/>
</dbReference>
<sequence length="140" mass="15609">MIVVVDTNVFVGACLGVGAAARVVSDCLRGLHQPLMGAALFAEYEDVLARPALFKNCRLAAAEREELLDIFIACCRWTRIYYLWRPNLHDEGDNHLMELAVAGNADCIVTRNLRDLARGELRFATIHVQSPEQFLKEPAP</sequence>
<keyword evidence="3" id="KW-1185">Reference proteome</keyword>
<evidence type="ECO:0000259" key="1">
    <source>
        <dbReference type="Pfam" id="PF13470"/>
    </source>
</evidence>
<dbReference type="RefSeq" id="WP_189687228.1">
    <property type="nucleotide sequence ID" value="NZ_BMYK01000006.1"/>
</dbReference>
<dbReference type="EMBL" id="BMYK01000006">
    <property type="protein sequence ID" value="GHC81810.1"/>
    <property type="molecule type" value="Genomic_DNA"/>
</dbReference>
<dbReference type="PANTHER" id="PTHR34610:SF3">
    <property type="entry name" value="SSL7007 PROTEIN"/>
    <property type="match status" value="1"/>
</dbReference>
<dbReference type="SUPFAM" id="SSF88723">
    <property type="entry name" value="PIN domain-like"/>
    <property type="match status" value="1"/>
</dbReference>
<dbReference type="NCBIfam" id="TIGR00305">
    <property type="entry name" value="putative toxin-antitoxin system toxin component, PIN family"/>
    <property type="match status" value="1"/>
</dbReference>
<accession>A0ABQ3G121</accession>
<evidence type="ECO:0000313" key="2">
    <source>
        <dbReference type="EMBL" id="GHC81810.1"/>
    </source>
</evidence>
<dbReference type="PANTHER" id="PTHR34610">
    <property type="entry name" value="SSL7007 PROTEIN"/>
    <property type="match status" value="1"/>
</dbReference>
<comment type="caution">
    <text evidence="2">The sequence shown here is derived from an EMBL/GenBank/DDBJ whole genome shotgun (WGS) entry which is preliminary data.</text>
</comment>
<feature type="domain" description="PIN" evidence="1">
    <location>
        <begin position="3"/>
        <end position="113"/>
    </location>
</feature>
<protein>
    <submittedName>
        <fullName evidence="2">PIN domain-containing protein</fullName>
    </submittedName>
</protein>
<organism evidence="2 3">
    <name type="scientific">Pseudorhodoferax aquiterrae</name>
    <dbReference type="NCBI Taxonomy" id="747304"/>
    <lineage>
        <taxon>Bacteria</taxon>
        <taxon>Pseudomonadati</taxon>
        <taxon>Pseudomonadota</taxon>
        <taxon>Betaproteobacteria</taxon>
        <taxon>Burkholderiales</taxon>
        <taxon>Comamonadaceae</taxon>
    </lineage>
</organism>
<name>A0ABQ3G121_9BURK</name>
<dbReference type="Proteomes" id="UP000626210">
    <property type="component" value="Unassembled WGS sequence"/>
</dbReference>
<dbReference type="InterPro" id="IPR029060">
    <property type="entry name" value="PIN-like_dom_sf"/>
</dbReference>
<proteinExistence type="predicted"/>
<dbReference type="Pfam" id="PF13470">
    <property type="entry name" value="PIN_3"/>
    <property type="match status" value="1"/>
</dbReference>
<evidence type="ECO:0000313" key="3">
    <source>
        <dbReference type="Proteomes" id="UP000626210"/>
    </source>
</evidence>
<reference evidence="3" key="1">
    <citation type="journal article" date="2019" name="Int. J. Syst. Evol. Microbiol.">
        <title>The Global Catalogue of Microorganisms (GCM) 10K type strain sequencing project: providing services to taxonomists for standard genome sequencing and annotation.</title>
        <authorList>
            <consortium name="The Broad Institute Genomics Platform"/>
            <consortium name="The Broad Institute Genome Sequencing Center for Infectious Disease"/>
            <person name="Wu L."/>
            <person name="Ma J."/>
        </authorList>
    </citation>
    <scope>NUCLEOTIDE SEQUENCE [LARGE SCALE GENOMIC DNA]</scope>
    <source>
        <strain evidence="3">KCTC 23314</strain>
    </source>
</reference>
<dbReference type="InterPro" id="IPR002716">
    <property type="entry name" value="PIN_dom"/>
</dbReference>